<dbReference type="SUPFAM" id="SSF57610">
    <property type="entry name" value="Thyroglobulin type-1 domain"/>
    <property type="match status" value="1"/>
</dbReference>
<evidence type="ECO:0000313" key="5">
    <source>
        <dbReference type="WBParaSite" id="nRc.2.0.1.t03263-RA"/>
    </source>
</evidence>
<dbReference type="InterPro" id="IPR036857">
    <property type="entry name" value="Thyroglobulin_1_sf"/>
</dbReference>
<evidence type="ECO:0000313" key="4">
    <source>
        <dbReference type="Proteomes" id="UP000887565"/>
    </source>
</evidence>
<keyword evidence="1 2" id="KW-1015">Disulfide bond</keyword>
<comment type="caution">
    <text evidence="2">Lacks conserved residue(s) required for the propagation of feature annotation.</text>
</comment>
<dbReference type="SMART" id="SM00211">
    <property type="entry name" value="TY"/>
    <property type="match status" value="1"/>
</dbReference>
<dbReference type="PROSITE" id="PS00484">
    <property type="entry name" value="THYROGLOBULIN_1_1"/>
    <property type="match status" value="1"/>
</dbReference>
<dbReference type="InterPro" id="IPR000716">
    <property type="entry name" value="Thyroglobulin_1"/>
</dbReference>
<organism evidence="4 5">
    <name type="scientific">Romanomermis culicivorax</name>
    <name type="common">Nematode worm</name>
    <dbReference type="NCBI Taxonomy" id="13658"/>
    <lineage>
        <taxon>Eukaryota</taxon>
        <taxon>Metazoa</taxon>
        <taxon>Ecdysozoa</taxon>
        <taxon>Nematoda</taxon>
        <taxon>Enoplea</taxon>
        <taxon>Dorylaimia</taxon>
        <taxon>Mermithida</taxon>
        <taxon>Mermithoidea</taxon>
        <taxon>Mermithidae</taxon>
        <taxon>Romanomermis</taxon>
    </lineage>
</organism>
<evidence type="ECO:0000256" key="1">
    <source>
        <dbReference type="ARBA" id="ARBA00023157"/>
    </source>
</evidence>
<dbReference type="CDD" id="cd00191">
    <property type="entry name" value="TY"/>
    <property type="match status" value="1"/>
</dbReference>
<dbReference type="PROSITE" id="PS51162">
    <property type="entry name" value="THYROGLOBULIN_1_2"/>
    <property type="match status" value="1"/>
</dbReference>
<reference evidence="5" key="1">
    <citation type="submission" date="2022-11" db="UniProtKB">
        <authorList>
            <consortium name="WormBaseParasite"/>
        </authorList>
    </citation>
    <scope>IDENTIFICATION</scope>
</reference>
<dbReference type="Pfam" id="PF00086">
    <property type="entry name" value="Thyroglobulin_1"/>
    <property type="match status" value="1"/>
</dbReference>
<dbReference type="AlphaFoldDB" id="A0A915HMT0"/>
<protein>
    <submittedName>
        <fullName evidence="5">Thyroglobulin type-1 domain-containing protein</fullName>
    </submittedName>
</protein>
<dbReference type="Proteomes" id="UP000887565">
    <property type="component" value="Unplaced"/>
</dbReference>
<feature type="disulfide bond" evidence="2">
    <location>
        <begin position="117"/>
        <end position="124"/>
    </location>
</feature>
<name>A0A915HMT0_ROMCU</name>
<dbReference type="WBParaSite" id="nRc.2.0.1.t03263-RA">
    <property type="protein sequence ID" value="nRc.2.0.1.t03263-RA"/>
    <property type="gene ID" value="nRc.2.0.1.g03263"/>
</dbReference>
<accession>A0A915HMT0</accession>
<evidence type="ECO:0000256" key="2">
    <source>
        <dbReference type="PROSITE-ProRule" id="PRU00500"/>
    </source>
</evidence>
<evidence type="ECO:0000259" key="3">
    <source>
        <dbReference type="PROSITE" id="PS51162"/>
    </source>
</evidence>
<keyword evidence="4" id="KW-1185">Reference proteome</keyword>
<feature type="domain" description="Thyroglobulin type-1" evidence="3">
    <location>
        <begin position="81"/>
        <end position="151"/>
    </location>
</feature>
<sequence length="246" mass="27106">MNKTLITLNVTDYPRSDVVVHRLVDFWAEEKRFCSEGPVFCDQFLNHSYLDSHNCPNDQPPLDSCLDQCPEGYVCMEGICCPTCITINSNAGNGTNTGTHNFVPRCDSSGNYLAEQCDAAASICFCVTELGKEIAGTRLSPADNSRRQRPCPMERTFRFVDDRVTATPLANVGGFGTDVFATTARHKSAILARCAFDQHGHSCVQQCFESKDCSVLDDAVEWSCCWNGCATRCEAVHGRLGFSDDK</sequence>
<dbReference type="Gene3D" id="4.10.800.10">
    <property type="entry name" value="Thyroglobulin type-1"/>
    <property type="match status" value="1"/>
</dbReference>
<proteinExistence type="predicted"/>